<feature type="compositionally biased region" description="Basic and acidic residues" evidence="1">
    <location>
        <begin position="795"/>
        <end position="807"/>
    </location>
</feature>
<feature type="compositionally biased region" description="Low complexity" evidence="1">
    <location>
        <begin position="448"/>
        <end position="461"/>
    </location>
</feature>
<evidence type="ECO:0000259" key="2">
    <source>
        <dbReference type="Pfam" id="PF03016"/>
    </source>
</evidence>
<keyword evidence="4" id="KW-1185">Reference proteome</keyword>
<protein>
    <recommendedName>
        <fullName evidence="2">Exostosin GT47 domain-containing protein</fullName>
    </recommendedName>
</protein>
<feature type="region of interest" description="Disordered" evidence="1">
    <location>
        <begin position="1749"/>
        <end position="1791"/>
    </location>
</feature>
<name>A0A803N916_CHEQI</name>
<feature type="domain" description="Exostosin GT47" evidence="2">
    <location>
        <begin position="18"/>
        <end position="120"/>
    </location>
</feature>
<feature type="compositionally biased region" description="Basic and acidic residues" evidence="1">
    <location>
        <begin position="1757"/>
        <end position="1776"/>
    </location>
</feature>
<feature type="region of interest" description="Disordered" evidence="1">
    <location>
        <begin position="689"/>
        <end position="711"/>
    </location>
</feature>
<evidence type="ECO:0000313" key="4">
    <source>
        <dbReference type="Proteomes" id="UP000596660"/>
    </source>
</evidence>
<feature type="region of interest" description="Disordered" evidence="1">
    <location>
        <begin position="1279"/>
        <end position="1300"/>
    </location>
</feature>
<feature type="compositionally biased region" description="Acidic residues" evidence="1">
    <location>
        <begin position="1832"/>
        <end position="1841"/>
    </location>
</feature>
<feature type="region of interest" description="Disordered" evidence="1">
    <location>
        <begin position="1816"/>
        <end position="1883"/>
    </location>
</feature>
<feature type="compositionally biased region" description="Low complexity" evidence="1">
    <location>
        <begin position="689"/>
        <end position="705"/>
    </location>
</feature>
<feature type="compositionally biased region" description="Basic and acidic residues" evidence="1">
    <location>
        <begin position="753"/>
        <end position="773"/>
    </location>
</feature>
<feature type="region of interest" description="Disordered" evidence="1">
    <location>
        <begin position="738"/>
        <end position="815"/>
    </location>
</feature>
<feature type="compositionally biased region" description="Basic and acidic residues" evidence="1">
    <location>
        <begin position="2072"/>
        <end position="2090"/>
    </location>
</feature>
<dbReference type="OMA" id="MSHENEG"/>
<accession>A0A803N916</accession>
<dbReference type="InterPro" id="IPR040911">
    <property type="entry name" value="Exostosin_GT47"/>
</dbReference>
<dbReference type="Pfam" id="PF03016">
    <property type="entry name" value="Exostosin_GT47"/>
    <property type="match status" value="1"/>
</dbReference>
<feature type="region of interest" description="Disordered" evidence="1">
    <location>
        <begin position="995"/>
        <end position="1029"/>
    </location>
</feature>
<evidence type="ECO:0000313" key="3">
    <source>
        <dbReference type="EnsemblPlants" id="AUR62042367-RA:cds"/>
    </source>
</evidence>
<dbReference type="PANTHER" id="PTHR33870:SF4">
    <property type="entry name" value="CARDIOMYOPATHY-ASSOCIATED PROTEIN"/>
    <property type="match status" value="1"/>
</dbReference>
<feature type="compositionally biased region" description="Polar residues" evidence="1">
    <location>
        <begin position="2095"/>
        <end position="2105"/>
    </location>
</feature>
<feature type="compositionally biased region" description="Basic and acidic residues" evidence="1">
    <location>
        <begin position="997"/>
        <end position="1010"/>
    </location>
</feature>
<feature type="region of interest" description="Disordered" evidence="1">
    <location>
        <begin position="433"/>
        <end position="461"/>
    </location>
</feature>
<dbReference type="Proteomes" id="UP000596660">
    <property type="component" value="Unplaced"/>
</dbReference>
<feature type="region of interest" description="Disordered" evidence="1">
    <location>
        <begin position="1174"/>
        <end position="1199"/>
    </location>
</feature>
<feature type="compositionally biased region" description="Basic and acidic residues" evidence="1">
    <location>
        <begin position="1844"/>
        <end position="1883"/>
    </location>
</feature>
<feature type="compositionally biased region" description="Low complexity" evidence="1">
    <location>
        <begin position="1283"/>
        <end position="1295"/>
    </location>
</feature>
<dbReference type="PANTHER" id="PTHR33870">
    <property type="entry name" value="CARDIOMYOPATHY-ASSOCIATED PROTEIN"/>
    <property type="match status" value="1"/>
</dbReference>
<evidence type="ECO:0000256" key="1">
    <source>
        <dbReference type="SAM" id="MobiDB-lite"/>
    </source>
</evidence>
<feature type="compositionally biased region" description="Basic and acidic residues" evidence="1">
    <location>
        <begin position="438"/>
        <end position="447"/>
    </location>
</feature>
<sequence length="2131" mass="236384">MPISCQQNITVRCAVVEGGKIRDVLFEILENEDDVVIKHGAQSRESRRAAKQGMHTSRFCLHPAGDTPFACRLFDAIVSLCIPVIISDHIELPFEDVIDYKKIAIFVDTNSSVKHGFLVKLLQTVTEPKILEYQSYPFLFSILVSTSPVLVGTAVLLGTLLSFGEQNVVPECEEEEKPAHEVVQSKTGGFESTTVVEEDECFGKDSRYTELSREFVKTTDEEPLLDNTDRLDKLEIDRDDDDVAYSTISTDHNSTEVIFEKGWIDEPKSEQGNAEIEQAVDLGDQMFKMGIIVGFSDGEILETRFSSVEKVQGEHFEDYISAEGSIDAQMGEYLVSSLESQKQLNEVLADSILSAKEVQHENFEDYKSAEGSVDVQLGDQLEPSLASWKQFDSLDDRLSTALEVQEKRFEGYNIAEGSSEAQLRDYLESSMRSWRQMGSDHDEHGESDSGSDGAESSSPDASMADIIPMLDELDPLLDDEILQASNLSHQSSAATMDESVETQVGKEDSAKSAITWTEDDQKNLMDLGTSELERNQRLESLIARRRARKITGDRNLIDLDGMDLPFPVAPISTRRNNPFDLPQDNSYADLGLPPIPGSAPSIMLSRRNPFDLPYDSSEEKPDLSKDTFQQEFTEVTQREALFRRNETFNMGSTGFDLGRPSRFRPYFVPERTDSDMMSYSSLSRQVSELSESKASSVSETESTSAGADQEEKKLIEHDSAQEVEPSSEVDYASVLVEHGSQSSADLDSLLGEEQEKKDFVPRELEVELGRERSSPTVDSDVMGYPSLQRQLSEYSESKESTAAEKESTSAGADLEEKIMEYNSAQEVEARFEIDHASALLEHGSQSSEDLDSLSDDEIDRKDFVLSVLEVELGRAKSSSAAASYTSETIESADNRIDYREISPAVDPLLSHSKVSHSDIQPVTELIEVNHNITSRPLSVSKVFNDGTMEDVDRGLANKEKRQLNNLFNVHISEKCSLEPSSSGVTSGLSLETSEYSHAAEVDDNHPREPIYDFSPLKKNHSLSSSSSDMQRETSGIDLYHLSSDLFVVDETNVHNQDVEFISQQTKKDADGDDLTMNDIGEQSGVYGTDFSEFNQLPSNSLTSVVAEGEVHLAKDKISGDEVAPHEVENFFAQKDGSEIHIENKLDDMPSADRHKFAEDSILAQEKKEVTTLADNYSPVHSTLSSSQVESKDENQEEVNISQQFQVSYSSLKSRENDGNETLEFSLDENHFFPHNSDISDPWADSADQERSVILRKLEVDQANKIDDPANVLLVKEPQHEISSDPSQSNVSSSQPEDSETTVAELSFKKHVQDLPGTGLTYTVEENHEVFEGYEEPIADEHITYAKKNDVNEMDDELLSELDAVGDFGVSNTVSILENSMIDLNAAIDSNLPVEAFDEVYTSTEMPIGHETLLGDSTHVEINPSRIKESNLDSQTVNLNTDLLNLEAHSVEDTDAVFAKASDEVHKSVVAESVQAEFMGEVDGLFPETDLLLGDTEPRGSTSEVVTNTADNAFNSRESVSERIESDLAFLEGHDLDPHWNETISGLPIVDAKIIKQSAADVEKVEEEIIDKSDYVEALPKVSETGVDSLESMPLQIHRDIKEIDDSSVIEASTAPDLEPIDQTESIGSMESESSLIDRDIKEIQEPLVLDESDSLVHEFEDKAPEMHVLGASIAPAVKSEIQTDRKTHEPLLLGKEDKELKESLLVGVSVGSALDTEDQMEKFNSTRSESLHIDEEVEETEELLAHEGSIAPASESDDQRDKISSSEPLQLDRDIVQESPAVEANIPSGLQPEEREVVGYKESEPLQLHRDIHEVQESPAVEESIPSALQPEETEVVEESEPLQLDRDIHEVQEFPAVEERIPSALHPEEREVVGSEESEPLHLDRDIQEVQESPAIEASIPSALQPEEREVVGSDNSEPLQSDNIAEELRDWHVVEGIAPMESKPIQTETDIKDVPESPTAQASFFVPESSDQILTVDSGESRLLLINRNVGELQELPAVEEKIAPENESGQLEKVSFVESESLQMDGDFEEIQEPPFLHNNCASAVQFKDQMEINSPMEVVEVQALQDHHPVSQQEREVDLSNMDDSRGLIVDSSTTDIQSIKNEVGGQGHDKNAAENFSSQVEEEKSS</sequence>
<proteinExistence type="predicted"/>
<dbReference type="EnsemblPlants" id="AUR62042367-RA">
    <property type="protein sequence ID" value="AUR62042367-RA:cds"/>
    <property type="gene ID" value="AUR62042367"/>
</dbReference>
<feature type="compositionally biased region" description="Polar residues" evidence="1">
    <location>
        <begin position="1915"/>
        <end position="1925"/>
    </location>
</feature>
<feature type="region of interest" description="Disordered" evidence="1">
    <location>
        <begin position="1896"/>
        <end position="1925"/>
    </location>
</feature>
<reference evidence="3" key="1">
    <citation type="journal article" date="2017" name="Nature">
        <title>The genome of Chenopodium quinoa.</title>
        <authorList>
            <person name="Jarvis D.E."/>
            <person name="Ho Y.S."/>
            <person name="Lightfoot D.J."/>
            <person name="Schmoeckel S.M."/>
            <person name="Li B."/>
            <person name="Borm T.J.A."/>
            <person name="Ohyanagi H."/>
            <person name="Mineta K."/>
            <person name="Michell C.T."/>
            <person name="Saber N."/>
            <person name="Kharbatia N.M."/>
            <person name="Rupper R.R."/>
            <person name="Sharp A.R."/>
            <person name="Dally N."/>
            <person name="Boughton B.A."/>
            <person name="Woo Y.H."/>
            <person name="Gao G."/>
            <person name="Schijlen E.G.W.M."/>
            <person name="Guo X."/>
            <person name="Momin A.A."/>
            <person name="Negrao S."/>
            <person name="Al-Babili S."/>
            <person name="Gehring C."/>
            <person name="Roessner U."/>
            <person name="Jung C."/>
            <person name="Murphy K."/>
            <person name="Arold S.T."/>
            <person name="Gojobori T."/>
            <person name="van der Linden C.G."/>
            <person name="van Loo E.N."/>
            <person name="Jellen E.N."/>
            <person name="Maughan P.J."/>
            <person name="Tester M."/>
        </authorList>
    </citation>
    <scope>NUCLEOTIDE SEQUENCE [LARGE SCALE GENOMIC DNA]</scope>
    <source>
        <strain evidence="3">cv. PI 614886</strain>
    </source>
</reference>
<reference evidence="3" key="2">
    <citation type="submission" date="2021-03" db="UniProtKB">
        <authorList>
            <consortium name="EnsemblPlants"/>
        </authorList>
    </citation>
    <scope>IDENTIFICATION</scope>
</reference>
<organism evidence="3 4">
    <name type="scientific">Chenopodium quinoa</name>
    <name type="common">Quinoa</name>
    <dbReference type="NCBI Taxonomy" id="63459"/>
    <lineage>
        <taxon>Eukaryota</taxon>
        <taxon>Viridiplantae</taxon>
        <taxon>Streptophyta</taxon>
        <taxon>Embryophyta</taxon>
        <taxon>Tracheophyta</taxon>
        <taxon>Spermatophyta</taxon>
        <taxon>Magnoliopsida</taxon>
        <taxon>eudicotyledons</taxon>
        <taxon>Gunneridae</taxon>
        <taxon>Pentapetalae</taxon>
        <taxon>Caryophyllales</taxon>
        <taxon>Chenopodiaceae</taxon>
        <taxon>Chenopodioideae</taxon>
        <taxon>Atripliceae</taxon>
        <taxon>Chenopodium</taxon>
    </lineage>
</organism>
<feature type="region of interest" description="Disordered" evidence="1">
    <location>
        <begin position="2072"/>
        <end position="2131"/>
    </location>
</feature>
<feature type="compositionally biased region" description="Polar residues" evidence="1">
    <location>
        <begin position="1174"/>
        <end position="1188"/>
    </location>
</feature>
<dbReference type="Gramene" id="AUR62042367-RA">
    <property type="protein sequence ID" value="AUR62042367-RA:cds"/>
    <property type="gene ID" value="AUR62042367"/>
</dbReference>